<dbReference type="SMART" id="SM00646">
    <property type="entry name" value="Ami_3"/>
    <property type="match status" value="1"/>
</dbReference>
<name>A0ABW1SXJ1_9ACTN</name>
<organism evidence="4 5">
    <name type="scientific">Longivirga aurantiaca</name>
    <dbReference type="NCBI Taxonomy" id="1837743"/>
    <lineage>
        <taxon>Bacteria</taxon>
        <taxon>Bacillati</taxon>
        <taxon>Actinomycetota</taxon>
        <taxon>Actinomycetes</taxon>
        <taxon>Sporichthyales</taxon>
        <taxon>Sporichthyaceae</taxon>
        <taxon>Longivirga</taxon>
    </lineage>
</organism>
<dbReference type="Pfam" id="PF01520">
    <property type="entry name" value="Amidase_3"/>
    <property type="match status" value="1"/>
</dbReference>
<reference evidence="5" key="1">
    <citation type="journal article" date="2019" name="Int. J. Syst. Evol. Microbiol.">
        <title>The Global Catalogue of Microorganisms (GCM) 10K type strain sequencing project: providing services to taxonomists for standard genome sequencing and annotation.</title>
        <authorList>
            <consortium name="The Broad Institute Genomics Platform"/>
            <consortium name="The Broad Institute Genome Sequencing Center for Infectious Disease"/>
            <person name="Wu L."/>
            <person name="Ma J."/>
        </authorList>
    </citation>
    <scope>NUCLEOTIDE SEQUENCE [LARGE SCALE GENOMIC DNA]</scope>
    <source>
        <strain evidence="5">CGMCC 4.7317</strain>
    </source>
</reference>
<keyword evidence="1 4" id="KW-0378">Hydrolase</keyword>
<dbReference type="InterPro" id="IPR050695">
    <property type="entry name" value="N-acetylmuramoyl_amidase_3"/>
</dbReference>
<dbReference type="EC" id="3.5.1.28" evidence="4"/>
<evidence type="ECO:0000313" key="5">
    <source>
        <dbReference type="Proteomes" id="UP001596138"/>
    </source>
</evidence>
<comment type="caution">
    <text evidence="4">The sequence shown here is derived from an EMBL/GenBank/DDBJ whole genome shotgun (WGS) entry which is preliminary data.</text>
</comment>
<feature type="chain" id="PRO_5045692955" evidence="2">
    <location>
        <begin position="25"/>
        <end position="308"/>
    </location>
</feature>
<evidence type="ECO:0000259" key="3">
    <source>
        <dbReference type="SMART" id="SM00646"/>
    </source>
</evidence>
<dbReference type="InterPro" id="IPR002508">
    <property type="entry name" value="MurNAc-LAA_cat"/>
</dbReference>
<protein>
    <submittedName>
        <fullName evidence="4">N-acetylmuramoyl-L-alanine amidase</fullName>
        <ecNumber evidence="4">3.5.1.28</ecNumber>
    </submittedName>
</protein>
<dbReference type="Gene3D" id="3.40.630.40">
    <property type="entry name" value="Zn-dependent exopeptidases"/>
    <property type="match status" value="1"/>
</dbReference>
<dbReference type="Proteomes" id="UP001596138">
    <property type="component" value="Unassembled WGS sequence"/>
</dbReference>
<feature type="domain" description="MurNAc-LAA" evidence="3">
    <location>
        <begin position="179"/>
        <end position="301"/>
    </location>
</feature>
<keyword evidence="5" id="KW-1185">Reference proteome</keyword>
<proteinExistence type="predicted"/>
<dbReference type="SUPFAM" id="SSF53187">
    <property type="entry name" value="Zn-dependent exopeptidases"/>
    <property type="match status" value="1"/>
</dbReference>
<evidence type="ECO:0000313" key="4">
    <source>
        <dbReference type="EMBL" id="MFC6236784.1"/>
    </source>
</evidence>
<evidence type="ECO:0000256" key="1">
    <source>
        <dbReference type="ARBA" id="ARBA00022801"/>
    </source>
</evidence>
<dbReference type="EMBL" id="JBHSTI010000002">
    <property type="protein sequence ID" value="MFC6236784.1"/>
    <property type="molecule type" value="Genomic_DNA"/>
</dbReference>
<feature type="signal peptide" evidence="2">
    <location>
        <begin position="1"/>
        <end position="24"/>
    </location>
</feature>
<gene>
    <name evidence="4" type="ORF">ACFQGU_02765</name>
</gene>
<evidence type="ECO:0000256" key="2">
    <source>
        <dbReference type="SAM" id="SignalP"/>
    </source>
</evidence>
<dbReference type="PANTHER" id="PTHR30404">
    <property type="entry name" value="N-ACETYLMURAMOYL-L-ALANINE AMIDASE"/>
    <property type="match status" value="1"/>
</dbReference>
<dbReference type="CDD" id="cd02696">
    <property type="entry name" value="MurNAc-LAA"/>
    <property type="match status" value="1"/>
</dbReference>
<dbReference type="GO" id="GO:0008745">
    <property type="term" value="F:N-acetylmuramoyl-L-alanine amidase activity"/>
    <property type="evidence" value="ECO:0007669"/>
    <property type="project" value="UniProtKB-EC"/>
</dbReference>
<keyword evidence="2" id="KW-0732">Signal</keyword>
<accession>A0ABW1SXJ1</accession>
<sequence length="308" mass="32104">MRRLAAVLATAALIPLAAVGTAQATPTPAARAAAPAVVPALGPTPSTWEGGRPVPVAPRWWPQGTSKPSAAWASGWPKPVAFAPTAKGELSGRKIALDPGHDLGNSLHLSAINQTSWVGLTKTCNTSGTATNAGYPEASYAFDVVARLRRLLAAHGATVYITRDRNTTATYGPCVGARGSFAAQEGADLMVSVHGDGAPSSGRGFHVIAPAYYKGYTDDISTESRTLAWNMISGLTAGGLQRTTYLPSPLSVRKDVGTLNMSDVPTVMVETLNMRNAADARIASTAAGRQRMATGLYYGIVKYLRTAP</sequence>
<dbReference type="RefSeq" id="WP_386763818.1">
    <property type="nucleotide sequence ID" value="NZ_JBHSTI010000002.1"/>
</dbReference>
<dbReference type="PANTHER" id="PTHR30404:SF0">
    <property type="entry name" value="N-ACETYLMURAMOYL-L-ALANINE AMIDASE AMIC"/>
    <property type="match status" value="1"/>
</dbReference>